<name>A0A8R7TJG0_TRIUA</name>
<dbReference type="Proteomes" id="UP000015106">
    <property type="component" value="Chromosome 2"/>
</dbReference>
<organism evidence="2 3">
    <name type="scientific">Triticum urartu</name>
    <name type="common">Red wild einkorn</name>
    <name type="synonym">Crithodium urartu</name>
    <dbReference type="NCBI Taxonomy" id="4572"/>
    <lineage>
        <taxon>Eukaryota</taxon>
        <taxon>Viridiplantae</taxon>
        <taxon>Streptophyta</taxon>
        <taxon>Embryophyta</taxon>
        <taxon>Tracheophyta</taxon>
        <taxon>Spermatophyta</taxon>
        <taxon>Magnoliopsida</taxon>
        <taxon>Liliopsida</taxon>
        <taxon>Poales</taxon>
        <taxon>Poaceae</taxon>
        <taxon>BOP clade</taxon>
        <taxon>Pooideae</taxon>
        <taxon>Triticodae</taxon>
        <taxon>Triticeae</taxon>
        <taxon>Triticinae</taxon>
        <taxon>Triticum</taxon>
    </lineage>
</organism>
<reference evidence="2" key="2">
    <citation type="submission" date="2018-03" db="EMBL/GenBank/DDBJ databases">
        <title>The Triticum urartu genome reveals the dynamic nature of wheat genome evolution.</title>
        <authorList>
            <person name="Ling H."/>
            <person name="Ma B."/>
            <person name="Shi X."/>
            <person name="Liu H."/>
            <person name="Dong L."/>
            <person name="Sun H."/>
            <person name="Cao Y."/>
            <person name="Gao Q."/>
            <person name="Zheng S."/>
            <person name="Li Y."/>
            <person name="Yu Y."/>
            <person name="Du H."/>
            <person name="Qi M."/>
            <person name="Li Y."/>
            <person name="Yu H."/>
            <person name="Cui Y."/>
            <person name="Wang N."/>
            <person name="Chen C."/>
            <person name="Wu H."/>
            <person name="Zhao Y."/>
            <person name="Zhang J."/>
            <person name="Li Y."/>
            <person name="Zhou W."/>
            <person name="Zhang B."/>
            <person name="Hu W."/>
            <person name="Eijk M."/>
            <person name="Tang J."/>
            <person name="Witsenboer H."/>
            <person name="Zhao S."/>
            <person name="Li Z."/>
            <person name="Zhang A."/>
            <person name="Wang D."/>
            <person name="Liang C."/>
        </authorList>
    </citation>
    <scope>NUCLEOTIDE SEQUENCE [LARGE SCALE GENOMIC DNA]</scope>
    <source>
        <strain evidence="2">cv. G1812</strain>
    </source>
</reference>
<evidence type="ECO:0000313" key="3">
    <source>
        <dbReference type="Proteomes" id="UP000015106"/>
    </source>
</evidence>
<accession>A0A8R7TJG0</accession>
<reference evidence="3" key="1">
    <citation type="journal article" date="2013" name="Nature">
        <title>Draft genome of the wheat A-genome progenitor Triticum urartu.</title>
        <authorList>
            <person name="Ling H.Q."/>
            <person name="Zhao S."/>
            <person name="Liu D."/>
            <person name="Wang J."/>
            <person name="Sun H."/>
            <person name="Zhang C."/>
            <person name="Fan H."/>
            <person name="Li D."/>
            <person name="Dong L."/>
            <person name="Tao Y."/>
            <person name="Gao C."/>
            <person name="Wu H."/>
            <person name="Li Y."/>
            <person name="Cui Y."/>
            <person name="Guo X."/>
            <person name="Zheng S."/>
            <person name="Wang B."/>
            <person name="Yu K."/>
            <person name="Liang Q."/>
            <person name="Yang W."/>
            <person name="Lou X."/>
            <person name="Chen J."/>
            <person name="Feng M."/>
            <person name="Jian J."/>
            <person name="Zhang X."/>
            <person name="Luo G."/>
            <person name="Jiang Y."/>
            <person name="Liu J."/>
            <person name="Wang Z."/>
            <person name="Sha Y."/>
            <person name="Zhang B."/>
            <person name="Wu H."/>
            <person name="Tang D."/>
            <person name="Shen Q."/>
            <person name="Xue P."/>
            <person name="Zou S."/>
            <person name="Wang X."/>
            <person name="Liu X."/>
            <person name="Wang F."/>
            <person name="Yang Y."/>
            <person name="An X."/>
            <person name="Dong Z."/>
            <person name="Zhang K."/>
            <person name="Zhang X."/>
            <person name="Luo M.C."/>
            <person name="Dvorak J."/>
            <person name="Tong Y."/>
            <person name="Wang J."/>
            <person name="Yang H."/>
            <person name="Li Z."/>
            <person name="Wang D."/>
            <person name="Zhang A."/>
            <person name="Wang J."/>
        </authorList>
    </citation>
    <scope>NUCLEOTIDE SEQUENCE</scope>
    <source>
        <strain evidence="3">cv. G1812</strain>
    </source>
</reference>
<proteinExistence type="predicted"/>
<dbReference type="EnsemblPlants" id="TuG1812G0200003808.01.T01">
    <property type="protein sequence ID" value="TuG1812G0200003808.01.T01.cds361942"/>
    <property type="gene ID" value="TuG1812G0200003808.01"/>
</dbReference>
<keyword evidence="3" id="KW-1185">Reference proteome</keyword>
<evidence type="ECO:0000313" key="2">
    <source>
        <dbReference type="EnsemblPlants" id="TuG1812G0200003808.01.T01.cds361942"/>
    </source>
</evidence>
<dbReference type="PROSITE" id="PS51257">
    <property type="entry name" value="PROKAR_LIPOPROTEIN"/>
    <property type="match status" value="1"/>
</dbReference>
<sequence>MRAQSPTSPLGWFVACQRGKSMSSVLHTSGMLSGAPCGTPTRTPSCITTPTYAGCCGSTKGRRCMQNSSFVQLIKTYRRSPVRWCQGVSCRRRPVQSQEMRVTHALYSSSPTTSVGGWKFQTGCATSSNCNSGRSPPTTPPVMSPLTARGHGTRRSSRTLTSER</sequence>
<evidence type="ECO:0000256" key="1">
    <source>
        <dbReference type="SAM" id="MobiDB-lite"/>
    </source>
</evidence>
<feature type="region of interest" description="Disordered" evidence="1">
    <location>
        <begin position="128"/>
        <end position="164"/>
    </location>
</feature>
<dbReference type="AlphaFoldDB" id="A0A8R7TJG0"/>
<reference evidence="2" key="3">
    <citation type="submission" date="2022-06" db="UniProtKB">
        <authorList>
            <consortium name="EnsemblPlants"/>
        </authorList>
    </citation>
    <scope>IDENTIFICATION</scope>
</reference>
<protein>
    <submittedName>
        <fullName evidence="2">Uncharacterized protein</fullName>
    </submittedName>
</protein>
<dbReference type="Gramene" id="TuG1812G0200003808.01.T01">
    <property type="protein sequence ID" value="TuG1812G0200003808.01.T01.cds361942"/>
    <property type="gene ID" value="TuG1812G0200003808.01"/>
</dbReference>